<protein>
    <submittedName>
        <fullName evidence="4">Methyltransferase C9orf114 homolog</fullName>
    </submittedName>
</protein>
<evidence type="ECO:0000313" key="4">
    <source>
        <dbReference type="RefSeq" id="XP_022973698.1"/>
    </source>
</evidence>
<dbReference type="Pfam" id="PF02598">
    <property type="entry name" value="Methyltrn_RNA_3"/>
    <property type="match status" value="1"/>
</dbReference>
<dbReference type="PANTHER" id="PTHR12150">
    <property type="entry name" value="CLASS IV SAM-BINDING METHYLTRANSFERASE-RELATED"/>
    <property type="match status" value="1"/>
</dbReference>
<dbReference type="PANTHER" id="PTHR12150:SF13">
    <property type="entry name" value="METHYLTRANSFERASE C9ORF114-RELATED"/>
    <property type="match status" value="1"/>
</dbReference>
<evidence type="ECO:0000256" key="1">
    <source>
        <dbReference type="ARBA" id="ARBA00009841"/>
    </source>
</evidence>
<comment type="similarity">
    <text evidence="1">Belongs to the class IV-like SAM-binding methyltransferase superfamily.</text>
</comment>
<dbReference type="Proteomes" id="UP000504608">
    <property type="component" value="Unplaced"/>
</dbReference>
<reference evidence="4" key="1">
    <citation type="submission" date="2025-08" db="UniProtKB">
        <authorList>
            <consortium name="RefSeq"/>
        </authorList>
    </citation>
    <scope>IDENTIFICATION</scope>
    <source>
        <tissue evidence="4">Young leaves</tissue>
    </source>
</reference>
<gene>
    <name evidence="4" type="primary">LOC111472282</name>
</gene>
<keyword evidence="4" id="KW-0808">Transferase</keyword>
<dbReference type="GO" id="GO:0032259">
    <property type="term" value="P:methylation"/>
    <property type="evidence" value="ECO:0007669"/>
    <property type="project" value="UniProtKB-KW"/>
</dbReference>
<keyword evidence="3" id="KW-1185">Reference proteome</keyword>
<dbReference type="KEGG" id="cmax:111472282"/>
<dbReference type="GO" id="GO:0008168">
    <property type="term" value="F:methyltransferase activity"/>
    <property type="evidence" value="ECO:0007669"/>
    <property type="project" value="UniProtKB-KW"/>
</dbReference>
<dbReference type="InterPro" id="IPR029026">
    <property type="entry name" value="tRNA_m1G_MTases_N"/>
</dbReference>
<sequence>MNLKYLETPQYLRKALFPKHNNLRFVGMLPPLDAPHHLRNHEWGPYREGCICQNEMENRKACSCCAGSGGKRTLKVEMKWKVKKNTQGWKWWQKDTQSRNEMESEEEYAGMKN</sequence>
<dbReference type="OrthoDB" id="1737321at2759"/>
<dbReference type="InterPro" id="IPR029028">
    <property type="entry name" value="Alpha/beta_knot_MTases"/>
</dbReference>
<dbReference type="Gene3D" id="3.40.1280.10">
    <property type="match status" value="1"/>
</dbReference>
<dbReference type="AlphaFoldDB" id="A0A6J1IDX8"/>
<keyword evidence="4" id="KW-0489">Methyltransferase</keyword>
<dbReference type="InterPro" id="IPR003750">
    <property type="entry name" value="Put_MeTrfase-C9orf114-like"/>
</dbReference>
<feature type="region of interest" description="Disordered" evidence="2">
    <location>
        <begin position="94"/>
        <end position="113"/>
    </location>
</feature>
<proteinExistence type="inferred from homology"/>
<dbReference type="GeneID" id="111472282"/>
<name>A0A6J1IDX8_CUCMA</name>
<dbReference type="SUPFAM" id="SSF75217">
    <property type="entry name" value="alpha/beta knot"/>
    <property type="match status" value="1"/>
</dbReference>
<feature type="compositionally biased region" description="Acidic residues" evidence="2">
    <location>
        <begin position="103"/>
        <end position="113"/>
    </location>
</feature>
<organism evidence="3 4">
    <name type="scientific">Cucurbita maxima</name>
    <name type="common">Pumpkin</name>
    <name type="synonym">Winter squash</name>
    <dbReference type="NCBI Taxonomy" id="3661"/>
    <lineage>
        <taxon>Eukaryota</taxon>
        <taxon>Viridiplantae</taxon>
        <taxon>Streptophyta</taxon>
        <taxon>Embryophyta</taxon>
        <taxon>Tracheophyta</taxon>
        <taxon>Spermatophyta</taxon>
        <taxon>Magnoliopsida</taxon>
        <taxon>eudicotyledons</taxon>
        <taxon>Gunneridae</taxon>
        <taxon>Pentapetalae</taxon>
        <taxon>rosids</taxon>
        <taxon>fabids</taxon>
        <taxon>Cucurbitales</taxon>
        <taxon>Cucurbitaceae</taxon>
        <taxon>Cucurbiteae</taxon>
        <taxon>Cucurbita</taxon>
    </lineage>
</organism>
<accession>A0A6J1IDX8</accession>
<evidence type="ECO:0000256" key="2">
    <source>
        <dbReference type="SAM" id="MobiDB-lite"/>
    </source>
</evidence>
<dbReference type="RefSeq" id="XP_022973698.1">
    <property type="nucleotide sequence ID" value="XM_023117930.1"/>
</dbReference>
<evidence type="ECO:0000313" key="3">
    <source>
        <dbReference type="Proteomes" id="UP000504608"/>
    </source>
</evidence>